<keyword evidence="2" id="KW-1185">Reference proteome</keyword>
<evidence type="ECO:0000313" key="1">
    <source>
        <dbReference type="EMBL" id="SFR64932.1"/>
    </source>
</evidence>
<dbReference type="Proteomes" id="UP000243250">
    <property type="component" value="Unassembled WGS sequence"/>
</dbReference>
<reference evidence="2" key="1">
    <citation type="submission" date="2016-10" db="EMBL/GenBank/DDBJ databases">
        <authorList>
            <person name="Varghese N."/>
            <person name="Submissions S."/>
        </authorList>
    </citation>
    <scope>NUCLEOTIDE SEQUENCE [LARGE SCALE GENOMIC DNA]</scope>
    <source>
        <strain evidence="2">CGMCC 1.8711</strain>
    </source>
</reference>
<protein>
    <submittedName>
        <fullName evidence="1">Uncharacterized protein</fullName>
    </submittedName>
</protein>
<evidence type="ECO:0000313" key="2">
    <source>
        <dbReference type="Proteomes" id="UP000243250"/>
    </source>
</evidence>
<accession>A0A1I6IDX4</accession>
<organism evidence="1 2">
    <name type="scientific">Halogeometricum limi</name>
    <dbReference type="NCBI Taxonomy" id="555875"/>
    <lineage>
        <taxon>Archaea</taxon>
        <taxon>Methanobacteriati</taxon>
        <taxon>Methanobacteriota</taxon>
        <taxon>Stenosarchaea group</taxon>
        <taxon>Halobacteria</taxon>
        <taxon>Halobacteriales</taxon>
        <taxon>Haloferacaceae</taxon>
        <taxon>Halogeometricum</taxon>
    </lineage>
</organism>
<name>A0A1I6IDX4_9EURY</name>
<gene>
    <name evidence="1" type="ORF">SAMN04488124_3117</name>
</gene>
<sequence>MEGREDEVGVAETFDTDCVSCGDVTPHRVTFTMKRALSRDGITRDETGVAKRRYKILKCVGCGESKTLKPV</sequence>
<proteinExistence type="predicted"/>
<dbReference type="AlphaFoldDB" id="A0A1I6IDX4"/>
<dbReference type="EMBL" id="FOYS01000005">
    <property type="protein sequence ID" value="SFR64932.1"/>
    <property type="molecule type" value="Genomic_DNA"/>
</dbReference>